<protein>
    <recommendedName>
        <fullName evidence="8">Glycosyltransferase 61 catalytic domain-containing protein</fullName>
    </recommendedName>
</protein>
<keyword evidence="7" id="KW-0472">Membrane</keyword>
<evidence type="ECO:0000256" key="6">
    <source>
        <dbReference type="SAM" id="MobiDB-lite"/>
    </source>
</evidence>
<dbReference type="GO" id="GO:0016763">
    <property type="term" value="F:pentosyltransferase activity"/>
    <property type="evidence" value="ECO:0007669"/>
    <property type="project" value="UniProtKB-ARBA"/>
</dbReference>
<dbReference type="PANTHER" id="PTHR20961">
    <property type="entry name" value="GLYCOSYLTRANSFERASE"/>
    <property type="match status" value="1"/>
</dbReference>
<dbReference type="AlphaFoldDB" id="A0A833VBN6"/>
<name>A0A833VBN6_9POAL</name>
<evidence type="ECO:0000256" key="1">
    <source>
        <dbReference type="ARBA" id="ARBA00004323"/>
    </source>
</evidence>
<keyword evidence="4" id="KW-0808">Transferase</keyword>
<dbReference type="PANTHER" id="PTHR20961:SF19">
    <property type="entry name" value="OS06G0470000 PROTEIN"/>
    <property type="match status" value="1"/>
</dbReference>
<dbReference type="OrthoDB" id="529273at2759"/>
<dbReference type="Proteomes" id="UP000623129">
    <property type="component" value="Unassembled WGS sequence"/>
</dbReference>
<feature type="region of interest" description="Disordered" evidence="6">
    <location>
        <begin position="115"/>
        <end position="146"/>
    </location>
</feature>
<comment type="subcellular location">
    <subcellularLocation>
        <location evidence="1">Golgi apparatus membrane</location>
        <topology evidence="1">Single-pass type II membrane protein</topology>
    </subcellularLocation>
</comment>
<dbReference type="InterPro" id="IPR049625">
    <property type="entry name" value="Glyco_transf_61_cat"/>
</dbReference>
<evidence type="ECO:0000256" key="5">
    <source>
        <dbReference type="ARBA" id="ARBA00023180"/>
    </source>
</evidence>
<comment type="pathway">
    <text evidence="2">Glycan metabolism.</text>
</comment>
<reference evidence="9" key="1">
    <citation type="submission" date="2020-01" db="EMBL/GenBank/DDBJ databases">
        <title>Genome sequence of Kobresia littledalei, the first chromosome-level genome in the family Cyperaceae.</title>
        <authorList>
            <person name="Qu G."/>
        </authorList>
    </citation>
    <scope>NUCLEOTIDE SEQUENCE</scope>
    <source>
        <strain evidence="9">C.B.Clarke</strain>
        <tissue evidence="9">Leaf</tissue>
    </source>
</reference>
<evidence type="ECO:0000256" key="4">
    <source>
        <dbReference type="ARBA" id="ARBA00022679"/>
    </source>
</evidence>
<evidence type="ECO:0000256" key="2">
    <source>
        <dbReference type="ARBA" id="ARBA00004881"/>
    </source>
</evidence>
<dbReference type="EMBL" id="SWLB01000011">
    <property type="protein sequence ID" value="KAF3332696.1"/>
    <property type="molecule type" value="Genomic_DNA"/>
</dbReference>
<feature type="compositionally biased region" description="Basic and acidic residues" evidence="6">
    <location>
        <begin position="129"/>
        <end position="146"/>
    </location>
</feature>
<accession>A0A833VBN6</accession>
<evidence type="ECO:0000259" key="8">
    <source>
        <dbReference type="Pfam" id="PF04577"/>
    </source>
</evidence>
<dbReference type="InterPro" id="IPR007657">
    <property type="entry name" value="Glycosyltransferase_61"/>
</dbReference>
<proteinExistence type="predicted"/>
<dbReference type="Pfam" id="PF04577">
    <property type="entry name" value="Glyco_transf_61"/>
    <property type="match status" value="1"/>
</dbReference>
<keyword evidence="5" id="KW-0325">Glycoprotein</keyword>
<evidence type="ECO:0000256" key="7">
    <source>
        <dbReference type="SAM" id="Phobius"/>
    </source>
</evidence>
<evidence type="ECO:0000313" key="9">
    <source>
        <dbReference type="EMBL" id="KAF3332696.1"/>
    </source>
</evidence>
<gene>
    <name evidence="9" type="ORF">FCM35_KLT02273</name>
</gene>
<keyword evidence="7" id="KW-1133">Transmembrane helix</keyword>
<keyword evidence="7" id="KW-0812">Transmembrane</keyword>
<feature type="transmembrane region" description="Helical" evidence="7">
    <location>
        <begin position="35"/>
        <end position="60"/>
    </location>
</feature>
<sequence length="533" mass="60199">MATSSTAYARNSKPLTERKQPKIVKNISKIEPKKLGLGLVAGCCLALLTYISLAKLFSIYSPVFDVSRLSTSNLSPSISNSSSSPNFPQQNAISNETVKLKETEEDPVLDIPELKETNKVQETAPEDENNGKEAPKGKTESKIACDENGKDEGFPYARPIVCEMTGDLRISPKEKSVFLVSSSQQSTVFDQNGEKKVRPYARKDDFLLPSVVEVTVKSVKPESDVPKCTKKYNVPAVIFSVAGYTGNFFHDMSDVLIPLFLTTSHFKGEVQYFITNYKPWWVHRYQPLLSKLSNYDVINFDEDEEVHCFPHGFLGLIRDRDLIIYPNPTRNPRNYSMVNFTKFLRDSLSLKRDQPIILGESPKKKPKMLIISRSGTRKLLNQKEVVAMAEELGFEVIIKEASPDQLQSFAESVNNCDVLLAVHGAGITNEIFLPTEAVMVQIVPWGKMDWMATNFYGQPARDMKLRYVEYYIDKDESTLIEKYPSDHLVFTDPMAIHAQGWGQLADIIMKQDVKVNLTRFRPSLLQALDLLQE</sequence>
<evidence type="ECO:0000256" key="3">
    <source>
        <dbReference type="ARBA" id="ARBA00022676"/>
    </source>
</evidence>
<feature type="domain" description="Glycosyltransferase 61 catalytic" evidence="8">
    <location>
        <begin position="248"/>
        <end position="440"/>
    </location>
</feature>
<keyword evidence="3" id="KW-0328">Glycosyltransferase</keyword>
<dbReference type="GO" id="GO:0000139">
    <property type="term" value="C:Golgi membrane"/>
    <property type="evidence" value="ECO:0007669"/>
    <property type="project" value="UniProtKB-SubCell"/>
</dbReference>
<organism evidence="9 10">
    <name type="scientific">Carex littledalei</name>
    <dbReference type="NCBI Taxonomy" id="544730"/>
    <lineage>
        <taxon>Eukaryota</taxon>
        <taxon>Viridiplantae</taxon>
        <taxon>Streptophyta</taxon>
        <taxon>Embryophyta</taxon>
        <taxon>Tracheophyta</taxon>
        <taxon>Spermatophyta</taxon>
        <taxon>Magnoliopsida</taxon>
        <taxon>Liliopsida</taxon>
        <taxon>Poales</taxon>
        <taxon>Cyperaceae</taxon>
        <taxon>Cyperoideae</taxon>
        <taxon>Cariceae</taxon>
        <taxon>Carex</taxon>
        <taxon>Carex subgen. Euthyceras</taxon>
    </lineage>
</organism>
<keyword evidence="10" id="KW-1185">Reference proteome</keyword>
<comment type="caution">
    <text evidence="9">The sequence shown here is derived from an EMBL/GenBank/DDBJ whole genome shotgun (WGS) entry which is preliminary data.</text>
</comment>
<evidence type="ECO:0000313" key="10">
    <source>
        <dbReference type="Proteomes" id="UP000623129"/>
    </source>
</evidence>